<evidence type="ECO:0000313" key="7">
    <source>
        <dbReference type="Proteomes" id="UP001408789"/>
    </source>
</evidence>
<feature type="domain" description="Ubiquitin-like protease family profile" evidence="5">
    <location>
        <begin position="215"/>
        <end position="404"/>
    </location>
</feature>
<evidence type="ECO:0000313" key="6">
    <source>
        <dbReference type="EMBL" id="KAK9050203.1"/>
    </source>
</evidence>
<dbReference type="EMBL" id="JBCNJP010002889">
    <property type="protein sequence ID" value="KAK9050203.1"/>
    <property type="molecule type" value="Genomic_DNA"/>
</dbReference>
<name>A0AAP0GHY3_9ASTR</name>
<protein>
    <recommendedName>
        <fullName evidence="5">Ubiquitin-like protease family profile domain-containing protein</fullName>
    </recommendedName>
</protein>
<sequence length="455" mass="52750">MPTVDEASSDWFVSSARYINSEAKRNLTARTMNQAQTAEFQNDINLQQKYVNQFVGSNPEEENAKFGEGSSHGNVPSQNTVTLSTEQFQQLVEKMDMLARENKTYHKCYQKYLQDCIDPFIEKSSKLFNEPGSSHENLNHIYSTPQQPQMDASRDPSSAQVNNSPEPSVQIIQKSERLGRGKRVKKKSRVMESPFVCHPVGGKQKYVWSLEAADKLMNTEDLWHYSTVNPRFAFTDIFWSRLLGQSMDGWLTNEHILTWTRVLLERKPDDERWIILAPDLLDNVISNGSWNHKSAKPPYPNINDADLFYLPVNIPGQHWFLVCIDIINWSMFIYDSLPGVYLDESNMRLTKLDNYFPQWLIKNKYRLLTTYRDPPFQRVMVPATRQSVRLGDCGVWVCINLERLTVGVDLIQEEDAGQAAMEWRENFAKHCYENTYRVLHEGSNDKRPKEVFPET</sequence>
<dbReference type="Gene3D" id="3.40.395.10">
    <property type="entry name" value="Adenoviral Proteinase, Chain A"/>
    <property type="match status" value="1"/>
</dbReference>
<keyword evidence="2" id="KW-0645">Protease</keyword>
<evidence type="ECO:0000256" key="2">
    <source>
        <dbReference type="ARBA" id="ARBA00022670"/>
    </source>
</evidence>
<feature type="region of interest" description="Disordered" evidence="4">
    <location>
        <begin position="59"/>
        <end position="78"/>
    </location>
</feature>
<dbReference type="SUPFAM" id="SSF54001">
    <property type="entry name" value="Cysteine proteinases"/>
    <property type="match status" value="1"/>
</dbReference>
<reference evidence="6 7" key="1">
    <citation type="submission" date="2024-04" db="EMBL/GenBank/DDBJ databases">
        <title>The reference genome of an endangered Asteraceae, Deinandra increscens subsp. villosa, native to the Central Coast of California.</title>
        <authorList>
            <person name="Guilliams M."/>
            <person name="Hasenstab-Lehman K."/>
            <person name="Meyer R."/>
            <person name="Mcevoy S."/>
        </authorList>
    </citation>
    <scope>NUCLEOTIDE SEQUENCE [LARGE SCALE GENOMIC DNA]</scope>
    <source>
        <tissue evidence="6">Leaf</tissue>
    </source>
</reference>
<evidence type="ECO:0000259" key="5">
    <source>
        <dbReference type="PROSITE" id="PS50600"/>
    </source>
</evidence>
<comment type="caution">
    <text evidence="6">The sequence shown here is derived from an EMBL/GenBank/DDBJ whole genome shotgun (WGS) entry which is preliminary data.</text>
</comment>
<dbReference type="AlphaFoldDB" id="A0AAP0GHY3"/>
<keyword evidence="7" id="KW-1185">Reference proteome</keyword>
<organism evidence="6 7">
    <name type="scientific">Deinandra increscens subsp. villosa</name>
    <dbReference type="NCBI Taxonomy" id="3103831"/>
    <lineage>
        <taxon>Eukaryota</taxon>
        <taxon>Viridiplantae</taxon>
        <taxon>Streptophyta</taxon>
        <taxon>Embryophyta</taxon>
        <taxon>Tracheophyta</taxon>
        <taxon>Spermatophyta</taxon>
        <taxon>Magnoliopsida</taxon>
        <taxon>eudicotyledons</taxon>
        <taxon>Gunneridae</taxon>
        <taxon>Pentapetalae</taxon>
        <taxon>asterids</taxon>
        <taxon>campanulids</taxon>
        <taxon>Asterales</taxon>
        <taxon>Asteraceae</taxon>
        <taxon>Asteroideae</taxon>
        <taxon>Heliantheae alliance</taxon>
        <taxon>Madieae</taxon>
        <taxon>Madiinae</taxon>
        <taxon>Deinandra</taxon>
    </lineage>
</organism>
<dbReference type="Proteomes" id="UP001408789">
    <property type="component" value="Unassembled WGS sequence"/>
</dbReference>
<gene>
    <name evidence="6" type="ORF">SSX86_030826</name>
</gene>
<dbReference type="PROSITE" id="PS50600">
    <property type="entry name" value="ULP_PROTEASE"/>
    <property type="match status" value="1"/>
</dbReference>
<keyword evidence="3" id="KW-0378">Hydrolase</keyword>
<dbReference type="Pfam" id="PF02902">
    <property type="entry name" value="Peptidase_C48"/>
    <property type="match status" value="1"/>
</dbReference>
<comment type="similarity">
    <text evidence="1">Belongs to the peptidase C48 family.</text>
</comment>
<evidence type="ECO:0000256" key="1">
    <source>
        <dbReference type="ARBA" id="ARBA00005234"/>
    </source>
</evidence>
<proteinExistence type="inferred from homology"/>
<dbReference type="GO" id="GO:0006508">
    <property type="term" value="P:proteolysis"/>
    <property type="evidence" value="ECO:0007669"/>
    <property type="project" value="UniProtKB-KW"/>
</dbReference>
<dbReference type="GO" id="GO:0008234">
    <property type="term" value="F:cysteine-type peptidase activity"/>
    <property type="evidence" value="ECO:0007669"/>
    <property type="project" value="InterPro"/>
</dbReference>
<feature type="region of interest" description="Disordered" evidence="4">
    <location>
        <begin position="132"/>
        <end position="183"/>
    </location>
</feature>
<dbReference type="InterPro" id="IPR003653">
    <property type="entry name" value="Peptidase_C48_C"/>
</dbReference>
<dbReference type="InterPro" id="IPR038765">
    <property type="entry name" value="Papain-like_cys_pep_sf"/>
</dbReference>
<feature type="compositionally biased region" description="Polar residues" evidence="4">
    <location>
        <begin position="132"/>
        <end position="173"/>
    </location>
</feature>
<evidence type="ECO:0000256" key="4">
    <source>
        <dbReference type="SAM" id="MobiDB-lite"/>
    </source>
</evidence>
<evidence type="ECO:0000256" key="3">
    <source>
        <dbReference type="ARBA" id="ARBA00022801"/>
    </source>
</evidence>
<accession>A0AAP0GHY3</accession>